<dbReference type="InterPro" id="IPR017853">
    <property type="entry name" value="GH"/>
</dbReference>
<dbReference type="GO" id="GO:0005975">
    <property type="term" value="P:carbohydrate metabolic process"/>
    <property type="evidence" value="ECO:0007669"/>
    <property type="project" value="InterPro"/>
</dbReference>
<reference evidence="5" key="1">
    <citation type="submission" date="2022-06" db="EMBL/GenBank/DDBJ databases">
        <title>Novel species in genus nocardia.</title>
        <authorList>
            <person name="Li F."/>
        </authorList>
    </citation>
    <scope>NUCLEOTIDE SEQUENCE</scope>
    <source>
        <strain evidence="5">CDC141</strain>
    </source>
</reference>
<comment type="similarity">
    <text evidence="1">Belongs to the glycosyl hydrolase 3 family.</text>
</comment>
<dbReference type="GO" id="GO:0004553">
    <property type="term" value="F:hydrolase activity, hydrolyzing O-glycosyl compounds"/>
    <property type="evidence" value="ECO:0007669"/>
    <property type="project" value="InterPro"/>
</dbReference>
<evidence type="ECO:0000256" key="1">
    <source>
        <dbReference type="ARBA" id="ARBA00005336"/>
    </source>
</evidence>
<evidence type="ECO:0000313" key="5">
    <source>
        <dbReference type="EMBL" id="MCM6772295.1"/>
    </source>
</evidence>
<accession>A0A9X2E298</accession>
<dbReference type="Pfam" id="PF00933">
    <property type="entry name" value="Glyco_hydro_3"/>
    <property type="match status" value="1"/>
</dbReference>
<dbReference type="SUPFAM" id="SSF51445">
    <property type="entry name" value="(Trans)glycosidases"/>
    <property type="match status" value="1"/>
</dbReference>
<feature type="domain" description="Glycoside hydrolase family 3 N-terminal" evidence="4">
    <location>
        <begin position="36"/>
        <end position="336"/>
    </location>
</feature>
<dbReference type="EMBL" id="JAMRXG010000001">
    <property type="protein sequence ID" value="MCM6772295.1"/>
    <property type="molecule type" value="Genomic_DNA"/>
</dbReference>
<organism evidence="5 6">
    <name type="scientific">Nocardia pulmonis</name>
    <dbReference type="NCBI Taxonomy" id="2951408"/>
    <lineage>
        <taxon>Bacteria</taxon>
        <taxon>Bacillati</taxon>
        <taxon>Actinomycetota</taxon>
        <taxon>Actinomycetes</taxon>
        <taxon>Mycobacteriales</taxon>
        <taxon>Nocardiaceae</taxon>
        <taxon>Nocardia</taxon>
    </lineage>
</organism>
<keyword evidence="2" id="KW-0378">Hydrolase</keyword>
<dbReference type="GO" id="GO:0009254">
    <property type="term" value="P:peptidoglycan turnover"/>
    <property type="evidence" value="ECO:0007669"/>
    <property type="project" value="TreeGrafter"/>
</dbReference>
<gene>
    <name evidence="5" type="ORF">NDR86_02255</name>
</gene>
<protein>
    <submittedName>
        <fullName evidence="5">Beta-N-acetylhexosaminidase</fullName>
    </submittedName>
</protein>
<dbReference type="Proteomes" id="UP001139157">
    <property type="component" value="Unassembled WGS sequence"/>
</dbReference>
<evidence type="ECO:0000259" key="4">
    <source>
        <dbReference type="Pfam" id="PF00933"/>
    </source>
</evidence>
<dbReference type="RefSeq" id="WP_251909158.1">
    <property type="nucleotide sequence ID" value="NZ_JAMRXG010000001.1"/>
</dbReference>
<keyword evidence="6" id="KW-1185">Reference proteome</keyword>
<comment type="caution">
    <text evidence="5">The sequence shown here is derived from an EMBL/GenBank/DDBJ whole genome shotgun (WGS) entry which is preliminary data.</text>
</comment>
<dbReference type="InterPro" id="IPR036962">
    <property type="entry name" value="Glyco_hydro_3_N_sf"/>
</dbReference>
<name>A0A9X2E298_9NOCA</name>
<dbReference type="AlphaFoldDB" id="A0A9X2E298"/>
<evidence type="ECO:0000256" key="3">
    <source>
        <dbReference type="ARBA" id="ARBA00023295"/>
    </source>
</evidence>
<dbReference type="PANTHER" id="PTHR30480:SF14">
    <property type="entry name" value="HYDROLASE, PUTATIVE (AFU_ORTHOLOGUE AFUA_4G13770)-RELATED"/>
    <property type="match status" value="1"/>
</dbReference>
<evidence type="ECO:0000256" key="2">
    <source>
        <dbReference type="ARBA" id="ARBA00022801"/>
    </source>
</evidence>
<dbReference type="InterPro" id="IPR050226">
    <property type="entry name" value="NagZ_Beta-hexosaminidase"/>
</dbReference>
<dbReference type="PANTHER" id="PTHR30480">
    <property type="entry name" value="BETA-HEXOSAMINIDASE-RELATED"/>
    <property type="match status" value="1"/>
</dbReference>
<sequence>MPQHGSTDRTPQQLAGQRVILSYPGRTPPPSLFDTIRAGEAAGVIFFGENVAGIEQIAEVVTRLRQAQAHSPIRVPLLLLTDQEGGLVRRLPGAPESSAKQIGRSADPVGAAVAAGLGAGENLRRVGMNVNLAPVLDVFDTRGNFIDGTQRSFGDDPTLVAALGAAFVTAQQSTGVAATAKHFPGLGSAAAEQNTDLGPVVLPVRLAKLRSFDEIPYPAALLAAVRLVMLSWAVYPALDADRPAGLSPTIVTQELRRRNGFRGVTITDALEAGALSSFGTTGDLAVAAACAGMDLILCSARDTAQGTAATAALAAAYVGGRLDAAAFHAAVDRVTALRSDLF</sequence>
<keyword evidence="3" id="KW-0326">Glycosidase</keyword>
<dbReference type="Gene3D" id="3.20.20.300">
    <property type="entry name" value="Glycoside hydrolase, family 3, N-terminal domain"/>
    <property type="match status" value="1"/>
</dbReference>
<evidence type="ECO:0000313" key="6">
    <source>
        <dbReference type="Proteomes" id="UP001139157"/>
    </source>
</evidence>
<dbReference type="InterPro" id="IPR001764">
    <property type="entry name" value="Glyco_hydro_3_N"/>
</dbReference>
<proteinExistence type="inferred from homology"/>